<comment type="caution">
    <text evidence="2">The sequence shown here is derived from an EMBL/GenBank/DDBJ whole genome shotgun (WGS) entry which is preliminary data.</text>
</comment>
<proteinExistence type="predicted"/>
<protein>
    <submittedName>
        <fullName evidence="2">DUF1007 family protein</fullName>
    </submittedName>
</protein>
<feature type="chain" id="PRO_5032459358" evidence="1">
    <location>
        <begin position="26"/>
        <end position="238"/>
    </location>
</feature>
<dbReference type="InterPro" id="IPR010412">
    <property type="entry name" value="DUF1007"/>
</dbReference>
<keyword evidence="3" id="KW-1185">Reference proteome</keyword>
<accession>A0A845QC62</accession>
<dbReference type="Proteomes" id="UP000470384">
    <property type="component" value="Unassembled WGS sequence"/>
</dbReference>
<dbReference type="EMBL" id="WXYQ01000006">
    <property type="protein sequence ID" value="NBG95989.1"/>
    <property type="molecule type" value="Genomic_DNA"/>
</dbReference>
<name>A0A845QC62_9HYPH</name>
<dbReference type="AlphaFoldDB" id="A0A845QC62"/>
<keyword evidence="1" id="KW-0732">Signal</keyword>
<reference evidence="2 3" key="1">
    <citation type="journal article" date="2016" name="Int. J. Syst. Evol. Microbiol.">
        <title>Pyruvatibacter mobilis gen. nov., sp. nov., a marine bacterium from the culture broth of Picochlorum sp. 122.</title>
        <authorList>
            <person name="Wang G."/>
            <person name="Tang M."/>
            <person name="Wu H."/>
            <person name="Dai S."/>
            <person name="Li T."/>
            <person name="Chen C."/>
            <person name="He H."/>
            <person name="Fan J."/>
            <person name="Xiang W."/>
            <person name="Li X."/>
        </authorList>
    </citation>
    <scope>NUCLEOTIDE SEQUENCE [LARGE SCALE GENOMIC DNA]</scope>
    <source>
        <strain evidence="2 3">GYP-11</strain>
    </source>
</reference>
<sequence length="238" mass="26218">MRLIFKGRPVRIWALAGLIAAAVMASGQTPVRAHPHVWIDMTVTSQFNEAGELTGFTHVWTFDEFYTVFQLEGFNLSAGESPGVAQLADYAVEMTDSIAQFGYLMRIEGRDGRLEVTARDQSAQLRPDQRLELTFTAELTKPVDVTDWPVRYSVFDPDYFIEMLHVPETGLLMAGSPPDSCTLDLEKPSPSFEMISLAASLDRMDQGPDTLGAVFAENVTIDCRPDAARSEPAAPAVN</sequence>
<dbReference type="Pfam" id="PF06226">
    <property type="entry name" value="DUF1007"/>
    <property type="match status" value="1"/>
</dbReference>
<feature type="signal peptide" evidence="1">
    <location>
        <begin position="1"/>
        <end position="25"/>
    </location>
</feature>
<evidence type="ECO:0000313" key="3">
    <source>
        <dbReference type="Proteomes" id="UP000470384"/>
    </source>
</evidence>
<evidence type="ECO:0000313" key="2">
    <source>
        <dbReference type="EMBL" id="NBG95989.1"/>
    </source>
</evidence>
<dbReference type="RefSeq" id="WP_160587872.1">
    <property type="nucleotide sequence ID" value="NZ_BMHN01000001.1"/>
</dbReference>
<dbReference type="GeneID" id="300654700"/>
<gene>
    <name evidence="2" type="ORF">GTQ45_09630</name>
</gene>
<dbReference type="OrthoDB" id="1679673at2"/>
<organism evidence="2 3">
    <name type="scientific">Pyruvatibacter mobilis</name>
    <dbReference type="NCBI Taxonomy" id="1712261"/>
    <lineage>
        <taxon>Bacteria</taxon>
        <taxon>Pseudomonadati</taxon>
        <taxon>Pseudomonadota</taxon>
        <taxon>Alphaproteobacteria</taxon>
        <taxon>Hyphomicrobiales</taxon>
        <taxon>Parvibaculaceae</taxon>
        <taxon>Pyruvatibacter</taxon>
    </lineage>
</organism>
<evidence type="ECO:0000256" key="1">
    <source>
        <dbReference type="SAM" id="SignalP"/>
    </source>
</evidence>